<name>A0A1G2I217_9BACT</name>
<gene>
    <name evidence="2" type="ORF">A3D44_02345</name>
</gene>
<keyword evidence="1" id="KW-0812">Transmembrane</keyword>
<accession>A0A1G2I217</accession>
<evidence type="ECO:0000313" key="3">
    <source>
        <dbReference type="Proteomes" id="UP000178820"/>
    </source>
</evidence>
<dbReference type="Proteomes" id="UP000178820">
    <property type="component" value="Unassembled WGS sequence"/>
</dbReference>
<dbReference type="InterPro" id="IPR036249">
    <property type="entry name" value="Thioredoxin-like_sf"/>
</dbReference>
<dbReference type="EMBL" id="MHOT01000018">
    <property type="protein sequence ID" value="OGZ68813.1"/>
    <property type="molecule type" value="Genomic_DNA"/>
</dbReference>
<organism evidence="2 3">
    <name type="scientific">Candidatus Staskawiczbacteria bacterium RIFCSPHIGHO2_02_FULL_42_22</name>
    <dbReference type="NCBI Taxonomy" id="1802207"/>
    <lineage>
        <taxon>Bacteria</taxon>
        <taxon>Candidatus Staskawicziibacteriota</taxon>
    </lineage>
</organism>
<keyword evidence="1" id="KW-0472">Membrane</keyword>
<proteinExistence type="predicted"/>
<dbReference type="Gene3D" id="3.40.30.10">
    <property type="entry name" value="Glutaredoxin"/>
    <property type="match status" value="1"/>
</dbReference>
<dbReference type="AlphaFoldDB" id="A0A1G2I217"/>
<evidence type="ECO:0008006" key="4">
    <source>
        <dbReference type="Google" id="ProtNLM"/>
    </source>
</evidence>
<dbReference type="PANTHER" id="PTHR34573:SF1">
    <property type="entry name" value="VITAMIN K EPOXIDE REDUCTASE DOMAIN-CONTAINING PROTEIN"/>
    <property type="match status" value="1"/>
</dbReference>
<sequence length="128" mass="14274">MDTKLRNLILIIVAALAVVGALLYFSWVWQNQPGKLDQLAQCIKDKGAVFYGAFWCPHCQNEKKLFGNSARYLPYVECSTPDSNGQLKVCADQNIKVYPTWRFADGSSEEGELTVQQLADKTGCVVPQ</sequence>
<dbReference type="SUPFAM" id="SSF52833">
    <property type="entry name" value="Thioredoxin-like"/>
    <property type="match status" value="1"/>
</dbReference>
<evidence type="ECO:0000313" key="2">
    <source>
        <dbReference type="EMBL" id="OGZ68813.1"/>
    </source>
</evidence>
<comment type="caution">
    <text evidence="2">The sequence shown here is derived from an EMBL/GenBank/DDBJ whole genome shotgun (WGS) entry which is preliminary data.</text>
</comment>
<reference evidence="2 3" key="1">
    <citation type="journal article" date="2016" name="Nat. Commun.">
        <title>Thousands of microbial genomes shed light on interconnected biogeochemical processes in an aquifer system.</title>
        <authorList>
            <person name="Anantharaman K."/>
            <person name="Brown C.T."/>
            <person name="Hug L.A."/>
            <person name="Sharon I."/>
            <person name="Castelle C.J."/>
            <person name="Probst A.J."/>
            <person name="Thomas B.C."/>
            <person name="Singh A."/>
            <person name="Wilkins M.J."/>
            <person name="Karaoz U."/>
            <person name="Brodie E.L."/>
            <person name="Williams K.H."/>
            <person name="Hubbard S.S."/>
            <person name="Banfield J.F."/>
        </authorList>
    </citation>
    <scope>NUCLEOTIDE SEQUENCE [LARGE SCALE GENOMIC DNA]</scope>
</reference>
<feature type="transmembrane region" description="Helical" evidence="1">
    <location>
        <begin position="7"/>
        <end position="29"/>
    </location>
</feature>
<dbReference type="PANTHER" id="PTHR34573">
    <property type="entry name" value="VKC DOMAIN-CONTAINING PROTEIN"/>
    <property type="match status" value="1"/>
</dbReference>
<protein>
    <recommendedName>
        <fullName evidence="4">Thioredoxin domain-containing protein</fullName>
    </recommendedName>
</protein>
<keyword evidence="1" id="KW-1133">Transmembrane helix</keyword>
<evidence type="ECO:0000256" key="1">
    <source>
        <dbReference type="SAM" id="Phobius"/>
    </source>
</evidence>
<dbReference type="STRING" id="1802207.A3D44_02345"/>